<evidence type="ECO:0000256" key="3">
    <source>
        <dbReference type="ARBA" id="ARBA00022448"/>
    </source>
</evidence>
<reference evidence="6 7" key="1">
    <citation type="submission" date="2018-09" db="EMBL/GenBank/DDBJ databases">
        <authorList>
            <person name="Grouzdev D.S."/>
            <person name="Krutkina M.S."/>
        </authorList>
    </citation>
    <scope>NUCLEOTIDE SEQUENCE [LARGE SCALE GENOMIC DNA]</scope>
    <source>
        <strain evidence="6 7">RmlP001</strain>
    </source>
</reference>
<dbReference type="Gene3D" id="3.10.105.10">
    <property type="entry name" value="Dipeptide-binding Protein, Domain 3"/>
    <property type="match status" value="1"/>
</dbReference>
<dbReference type="Gene3D" id="3.40.190.10">
    <property type="entry name" value="Periplasmic binding protein-like II"/>
    <property type="match status" value="1"/>
</dbReference>
<accession>A0A4Q2RE36</accession>
<dbReference type="InterPro" id="IPR030678">
    <property type="entry name" value="Peptide/Ni-bd"/>
</dbReference>
<evidence type="ECO:0000256" key="1">
    <source>
        <dbReference type="ARBA" id="ARBA00004418"/>
    </source>
</evidence>
<dbReference type="GO" id="GO:0015833">
    <property type="term" value="P:peptide transport"/>
    <property type="evidence" value="ECO:0007669"/>
    <property type="project" value="TreeGrafter"/>
</dbReference>
<feature type="domain" description="Solute-binding protein family 5" evidence="5">
    <location>
        <begin position="82"/>
        <end position="436"/>
    </location>
</feature>
<evidence type="ECO:0000259" key="5">
    <source>
        <dbReference type="Pfam" id="PF00496"/>
    </source>
</evidence>
<keyword evidence="7" id="KW-1185">Reference proteome</keyword>
<dbReference type="PIRSF" id="PIRSF002741">
    <property type="entry name" value="MppA"/>
    <property type="match status" value="1"/>
</dbReference>
<dbReference type="Gene3D" id="3.90.76.10">
    <property type="entry name" value="Dipeptide-binding Protein, Domain 1"/>
    <property type="match status" value="1"/>
</dbReference>
<reference evidence="6 7" key="2">
    <citation type="submission" date="2019-02" db="EMBL/GenBank/DDBJ databases">
        <title>'Lichenibacterium ramalinii' gen. nov. sp. nov., 'Lichenibacterium minor' gen. nov. sp. nov.</title>
        <authorList>
            <person name="Pankratov T."/>
        </authorList>
    </citation>
    <scope>NUCLEOTIDE SEQUENCE [LARGE SCALE GENOMIC DNA]</scope>
    <source>
        <strain evidence="6 7">RmlP001</strain>
    </source>
</reference>
<proteinExistence type="inferred from homology"/>
<dbReference type="AlphaFoldDB" id="A0A4Q2RE36"/>
<dbReference type="InterPro" id="IPR000914">
    <property type="entry name" value="SBP_5_dom"/>
</dbReference>
<sequence>MTQARLTRRTLLAGTAAVGAMGGTLGFTRRAFAQTPDKALVVGHVAELQTLDPAQAVTISDFRILCNIYDGLLRYKPASLDVEPGLAESWTVSPDGKTYTFALRKGIKFHDGSAFDADAVKFNFDRVLDPHHPFHDTGPFPFVFTLGPIDHVSVADPHTVSIVMKEPYAPTLTMLAGAIGGLAGISPQAVKTFGKDFSRNGGGTGPFKLQEWVTGQRVVLAANKDYHRGAPALDGLVFRPIVDENARVSEMQSGGTDITIEVPPDNIATFTASPDFTFYQQPGPHLWYMVLNTKTKPFDDKRVRQAVNYAVNKPAMVTDILKDTATVASSVTPPAFAWAYDAALKPYPYDPAKAKQLLAEAGYPNGLDVTFYVTESGSGMLSPVLMGTAIQADLAAVGIRAKIETYEWNTFLGKIIPAMPPEVAMAELSFMTQDPDMHPALALRTGAAVNSGGYSNPKVDALIDAGRTETDRDKRAAIYKQLQQVVYDDAPWVYVANWKQNAVSSARVKGFELHPSFTTPFYGTSKA</sequence>
<dbReference type="Proteomes" id="UP000289411">
    <property type="component" value="Unassembled WGS sequence"/>
</dbReference>
<dbReference type="PROSITE" id="PS01040">
    <property type="entry name" value="SBP_BACTERIAL_5"/>
    <property type="match status" value="1"/>
</dbReference>
<keyword evidence="4" id="KW-0732">Signal</keyword>
<dbReference type="OrthoDB" id="9803988at2"/>
<dbReference type="PANTHER" id="PTHR30290">
    <property type="entry name" value="PERIPLASMIC BINDING COMPONENT OF ABC TRANSPORTER"/>
    <property type="match status" value="1"/>
</dbReference>
<protein>
    <submittedName>
        <fullName evidence="6">ABC transporter substrate-binding protein</fullName>
    </submittedName>
</protein>
<comment type="similarity">
    <text evidence="2">Belongs to the bacterial solute-binding protein 5 family.</text>
</comment>
<dbReference type="EMBL" id="QYBC01000007">
    <property type="protein sequence ID" value="RYB05226.1"/>
    <property type="molecule type" value="Genomic_DNA"/>
</dbReference>
<evidence type="ECO:0000313" key="7">
    <source>
        <dbReference type="Proteomes" id="UP000289411"/>
    </source>
</evidence>
<dbReference type="InterPro" id="IPR006311">
    <property type="entry name" value="TAT_signal"/>
</dbReference>
<evidence type="ECO:0000256" key="4">
    <source>
        <dbReference type="ARBA" id="ARBA00022729"/>
    </source>
</evidence>
<dbReference type="PANTHER" id="PTHR30290:SF9">
    <property type="entry name" value="OLIGOPEPTIDE-BINDING PROTEIN APPA"/>
    <property type="match status" value="1"/>
</dbReference>
<gene>
    <name evidence="6" type="ORF">D3272_09720</name>
</gene>
<keyword evidence="3" id="KW-0813">Transport</keyword>
<comment type="caution">
    <text evidence="6">The sequence shown here is derived from an EMBL/GenBank/DDBJ whole genome shotgun (WGS) entry which is preliminary data.</text>
</comment>
<evidence type="ECO:0000313" key="6">
    <source>
        <dbReference type="EMBL" id="RYB05226.1"/>
    </source>
</evidence>
<dbReference type="Pfam" id="PF00496">
    <property type="entry name" value="SBP_bac_5"/>
    <property type="match status" value="1"/>
</dbReference>
<organism evidence="6 7">
    <name type="scientific">Lichenibacterium ramalinae</name>
    <dbReference type="NCBI Taxonomy" id="2316527"/>
    <lineage>
        <taxon>Bacteria</taxon>
        <taxon>Pseudomonadati</taxon>
        <taxon>Pseudomonadota</taxon>
        <taxon>Alphaproteobacteria</taxon>
        <taxon>Hyphomicrobiales</taxon>
        <taxon>Lichenihabitantaceae</taxon>
        <taxon>Lichenibacterium</taxon>
    </lineage>
</organism>
<dbReference type="RefSeq" id="WP_129218976.1">
    <property type="nucleotide sequence ID" value="NZ_QYBC01000007.1"/>
</dbReference>
<name>A0A4Q2RE36_9HYPH</name>
<dbReference type="CDD" id="cd08493">
    <property type="entry name" value="PBP2_DppA_like"/>
    <property type="match status" value="1"/>
</dbReference>
<evidence type="ECO:0000256" key="2">
    <source>
        <dbReference type="ARBA" id="ARBA00005695"/>
    </source>
</evidence>
<dbReference type="GO" id="GO:0043190">
    <property type="term" value="C:ATP-binding cassette (ABC) transporter complex"/>
    <property type="evidence" value="ECO:0007669"/>
    <property type="project" value="InterPro"/>
</dbReference>
<dbReference type="PROSITE" id="PS51318">
    <property type="entry name" value="TAT"/>
    <property type="match status" value="1"/>
</dbReference>
<comment type="subcellular location">
    <subcellularLocation>
        <location evidence="1">Periplasm</location>
    </subcellularLocation>
</comment>
<dbReference type="InterPro" id="IPR039424">
    <property type="entry name" value="SBP_5"/>
</dbReference>
<dbReference type="InterPro" id="IPR023765">
    <property type="entry name" value="SBP_5_CS"/>
</dbReference>
<dbReference type="GO" id="GO:1904680">
    <property type="term" value="F:peptide transmembrane transporter activity"/>
    <property type="evidence" value="ECO:0007669"/>
    <property type="project" value="TreeGrafter"/>
</dbReference>
<dbReference type="SUPFAM" id="SSF53850">
    <property type="entry name" value="Periplasmic binding protein-like II"/>
    <property type="match status" value="1"/>
</dbReference>
<dbReference type="GO" id="GO:0030288">
    <property type="term" value="C:outer membrane-bounded periplasmic space"/>
    <property type="evidence" value="ECO:0007669"/>
    <property type="project" value="UniProtKB-ARBA"/>
</dbReference>